<comment type="similarity">
    <text evidence="9">Belongs to the GSP H family.</text>
</comment>
<reference evidence="13 14" key="1">
    <citation type="submission" date="2016-10" db="EMBL/GenBank/DDBJ databases">
        <authorList>
            <person name="Varghese N."/>
            <person name="Submissions S."/>
        </authorList>
    </citation>
    <scope>NUCLEOTIDE SEQUENCE [LARGE SCALE GENOMIC DNA]</scope>
    <source>
        <strain evidence="13 14">DSM 17833</strain>
    </source>
</reference>
<dbReference type="GO" id="GO:0005886">
    <property type="term" value="C:plasma membrane"/>
    <property type="evidence" value="ECO:0007669"/>
    <property type="project" value="UniProtKB-SubCell"/>
</dbReference>
<organism evidence="13 14">
    <name type="scientific">Pseudomonas peli</name>
    <dbReference type="NCBI Taxonomy" id="592361"/>
    <lineage>
        <taxon>Bacteria</taxon>
        <taxon>Pseudomonadati</taxon>
        <taxon>Pseudomonadota</taxon>
        <taxon>Gammaproteobacteria</taxon>
        <taxon>Pseudomonadales</taxon>
        <taxon>Pseudomonadaceae</taxon>
        <taxon>Pseudomonas</taxon>
    </lineage>
</organism>
<keyword evidence="3" id="KW-1003">Cell membrane</keyword>
<proteinExistence type="inferred from homology"/>
<dbReference type="Pfam" id="PF12019">
    <property type="entry name" value="GspH"/>
    <property type="match status" value="1"/>
</dbReference>
<evidence type="ECO:0000256" key="10">
    <source>
        <dbReference type="ARBA" id="ARBA00030775"/>
    </source>
</evidence>
<feature type="domain" description="General secretion pathway GspH" evidence="12">
    <location>
        <begin position="67"/>
        <end position="167"/>
    </location>
</feature>
<dbReference type="GO" id="GO:0015627">
    <property type="term" value="C:type II protein secretion system complex"/>
    <property type="evidence" value="ECO:0007669"/>
    <property type="project" value="InterPro"/>
</dbReference>
<dbReference type="Gene3D" id="3.55.40.10">
    <property type="entry name" value="minor pseudopilin epsh domain"/>
    <property type="match status" value="1"/>
</dbReference>
<sequence>MRTKATKEASLHVKRINKMPKQKMSGTTLTELIIATSLISIAISIATPQLINLFKTSKSKALLSETRSSIEYARTIAILNREIIEICGIGDQSTCNSDWSNGWIIKELKTQKTLQIRKLDGSTTIRRSGFTQSIRFYPNGTTPISNGRVYQCQNSKITWQLVINRQGRLKTSTESDNLSQDYRCTDEQA</sequence>
<keyword evidence="8 11" id="KW-0472">Membrane</keyword>
<keyword evidence="6 11" id="KW-0812">Transmembrane</keyword>
<dbReference type="InterPro" id="IPR022346">
    <property type="entry name" value="T2SS_GspH"/>
</dbReference>
<dbReference type="AlphaFoldDB" id="A0AB37Z4R5"/>
<evidence type="ECO:0000256" key="9">
    <source>
        <dbReference type="ARBA" id="ARBA00025772"/>
    </source>
</evidence>
<evidence type="ECO:0000313" key="13">
    <source>
        <dbReference type="EMBL" id="SCW43725.1"/>
    </source>
</evidence>
<accession>A0AB37Z4R5</accession>
<comment type="subcellular location">
    <subcellularLocation>
        <location evidence="1">Cell inner membrane</location>
        <topology evidence="1">Single-pass membrane protein</topology>
    </subcellularLocation>
</comment>
<dbReference type="Proteomes" id="UP000242418">
    <property type="component" value="Unassembled WGS sequence"/>
</dbReference>
<evidence type="ECO:0000256" key="1">
    <source>
        <dbReference type="ARBA" id="ARBA00004377"/>
    </source>
</evidence>
<dbReference type="InterPro" id="IPR045584">
    <property type="entry name" value="Pilin-like"/>
</dbReference>
<gene>
    <name evidence="13" type="ORF">SAMN05216370_1229</name>
</gene>
<evidence type="ECO:0000256" key="8">
    <source>
        <dbReference type="ARBA" id="ARBA00023136"/>
    </source>
</evidence>
<name>A0AB37Z4R5_9PSED</name>
<keyword evidence="7 11" id="KW-1133">Transmembrane helix</keyword>
<feature type="transmembrane region" description="Helical" evidence="11">
    <location>
        <begin position="32"/>
        <end position="54"/>
    </location>
</feature>
<protein>
    <recommendedName>
        <fullName evidence="2">Type II secretion system protein H</fullName>
    </recommendedName>
    <alternativeName>
        <fullName evidence="10">General secretion pathway protein H</fullName>
    </alternativeName>
</protein>
<evidence type="ECO:0000313" key="14">
    <source>
        <dbReference type="Proteomes" id="UP000242418"/>
    </source>
</evidence>
<keyword evidence="4" id="KW-0488">Methylation</keyword>
<keyword evidence="14" id="KW-1185">Reference proteome</keyword>
<evidence type="ECO:0000256" key="5">
    <source>
        <dbReference type="ARBA" id="ARBA00022519"/>
    </source>
</evidence>
<evidence type="ECO:0000256" key="3">
    <source>
        <dbReference type="ARBA" id="ARBA00022475"/>
    </source>
</evidence>
<evidence type="ECO:0000256" key="4">
    <source>
        <dbReference type="ARBA" id="ARBA00022481"/>
    </source>
</evidence>
<dbReference type="GO" id="GO:0015628">
    <property type="term" value="P:protein secretion by the type II secretion system"/>
    <property type="evidence" value="ECO:0007669"/>
    <property type="project" value="InterPro"/>
</dbReference>
<evidence type="ECO:0000259" key="12">
    <source>
        <dbReference type="Pfam" id="PF12019"/>
    </source>
</evidence>
<comment type="caution">
    <text evidence="13">The sequence shown here is derived from an EMBL/GenBank/DDBJ whole genome shotgun (WGS) entry which is preliminary data.</text>
</comment>
<evidence type="ECO:0000256" key="7">
    <source>
        <dbReference type="ARBA" id="ARBA00022989"/>
    </source>
</evidence>
<evidence type="ECO:0000256" key="6">
    <source>
        <dbReference type="ARBA" id="ARBA00022692"/>
    </source>
</evidence>
<dbReference type="SUPFAM" id="SSF54523">
    <property type="entry name" value="Pili subunits"/>
    <property type="match status" value="1"/>
</dbReference>
<evidence type="ECO:0000256" key="2">
    <source>
        <dbReference type="ARBA" id="ARBA00021549"/>
    </source>
</evidence>
<dbReference type="EMBL" id="FMTL01000001">
    <property type="protein sequence ID" value="SCW43725.1"/>
    <property type="molecule type" value="Genomic_DNA"/>
</dbReference>
<keyword evidence="5" id="KW-0997">Cell inner membrane</keyword>
<evidence type="ECO:0000256" key="11">
    <source>
        <dbReference type="SAM" id="Phobius"/>
    </source>
</evidence>